<dbReference type="InterPro" id="IPR036513">
    <property type="entry name" value="STAS_dom_sf"/>
</dbReference>
<evidence type="ECO:0000313" key="3">
    <source>
        <dbReference type="Proteomes" id="UP000198362"/>
    </source>
</evidence>
<dbReference type="SUPFAM" id="SSF52091">
    <property type="entry name" value="SpoIIaa-like"/>
    <property type="match status" value="1"/>
</dbReference>
<dbReference type="PROSITE" id="PS50801">
    <property type="entry name" value="STAS"/>
    <property type="match status" value="1"/>
</dbReference>
<dbReference type="EMBL" id="FZPH01000023">
    <property type="protein sequence ID" value="SNT65517.1"/>
    <property type="molecule type" value="Genomic_DNA"/>
</dbReference>
<evidence type="ECO:0000259" key="1">
    <source>
        <dbReference type="PROSITE" id="PS50801"/>
    </source>
</evidence>
<keyword evidence="3" id="KW-1185">Reference proteome</keyword>
<evidence type="ECO:0000313" key="2">
    <source>
        <dbReference type="EMBL" id="SNT65517.1"/>
    </source>
</evidence>
<reference evidence="2 3" key="1">
    <citation type="submission" date="2017-06" db="EMBL/GenBank/DDBJ databases">
        <authorList>
            <person name="Kim H.J."/>
            <person name="Triplett B.A."/>
        </authorList>
    </citation>
    <scope>NUCLEOTIDE SEQUENCE [LARGE SCALE GENOMIC DNA]</scope>
    <source>
        <strain evidence="2 3">CGMCC 4.5593</strain>
    </source>
</reference>
<gene>
    <name evidence="2" type="ORF">SAMN05421812_12370</name>
</gene>
<dbReference type="Proteomes" id="UP000198362">
    <property type="component" value="Unassembled WGS sequence"/>
</dbReference>
<feature type="domain" description="STAS" evidence="1">
    <location>
        <begin position="23"/>
        <end position="106"/>
    </location>
</feature>
<proteinExistence type="predicted"/>
<sequence length="106" mass="11517">MTLVITTHRVSDPSMTIAIAPQGEFRSTDAQLLRDRVIAVLAATRPERIVVDLRAVPDIDDAGIEALRDGHDLAAASHARLVVSDPEPRVREKLQTGALDEVLGSW</sequence>
<dbReference type="RefSeq" id="WP_089255200.1">
    <property type="nucleotide sequence ID" value="NZ_FZPH01000023.1"/>
</dbReference>
<organism evidence="2 3">
    <name type="scientific">Asanoa hainanensis</name>
    <dbReference type="NCBI Taxonomy" id="560556"/>
    <lineage>
        <taxon>Bacteria</taxon>
        <taxon>Bacillati</taxon>
        <taxon>Actinomycetota</taxon>
        <taxon>Actinomycetes</taxon>
        <taxon>Micromonosporales</taxon>
        <taxon>Micromonosporaceae</taxon>
        <taxon>Asanoa</taxon>
    </lineage>
</organism>
<dbReference type="Pfam" id="PF01740">
    <property type="entry name" value="STAS"/>
    <property type="match status" value="1"/>
</dbReference>
<dbReference type="Gene3D" id="3.30.750.24">
    <property type="entry name" value="STAS domain"/>
    <property type="match status" value="1"/>
</dbReference>
<dbReference type="OrthoDB" id="3392899at2"/>
<protein>
    <submittedName>
        <fullName evidence="2">Anti-anti-sigma factor</fullName>
    </submittedName>
</protein>
<name>A0A239PEL7_9ACTN</name>
<dbReference type="InterPro" id="IPR002645">
    <property type="entry name" value="STAS_dom"/>
</dbReference>
<dbReference type="AlphaFoldDB" id="A0A239PEL7"/>
<accession>A0A239PEL7</accession>